<evidence type="ECO:0000313" key="3">
    <source>
        <dbReference type="Proteomes" id="UP000193689"/>
    </source>
</evidence>
<dbReference type="Pfam" id="PF11937">
    <property type="entry name" value="DUF3455"/>
    <property type="match status" value="1"/>
</dbReference>
<accession>A0A1Y2ECH3</accession>
<comment type="caution">
    <text evidence="2">The sequence shown here is derived from an EMBL/GenBank/DDBJ whole genome shotgun (WGS) entry which is preliminary data.</text>
</comment>
<name>A0A1Y2ECH3_9PEZI</name>
<organism evidence="2 3">
    <name type="scientific">Pseudomassariella vexata</name>
    <dbReference type="NCBI Taxonomy" id="1141098"/>
    <lineage>
        <taxon>Eukaryota</taxon>
        <taxon>Fungi</taxon>
        <taxon>Dikarya</taxon>
        <taxon>Ascomycota</taxon>
        <taxon>Pezizomycotina</taxon>
        <taxon>Sordariomycetes</taxon>
        <taxon>Xylariomycetidae</taxon>
        <taxon>Amphisphaeriales</taxon>
        <taxon>Pseudomassariaceae</taxon>
        <taxon>Pseudomassariella</taxon>
    </lineage>
</organism>
<dbReference type="Proteomes" id="UP000193689">
    <property type="component" value="Unassembled WGS sequence"/>
</dbReference>
<proteinExistence type="predicted"/>
<keyword evidence="3" id="KW-1185">Reference proteome</keyword>
<sequence length="250" mass="26087">MLPESLLVFISALSVASAGPIWRRCANTTDAVTPTLPNTGAAKELASPFGLTLKHITVGHGIQNYSCSAVNVTATSAGALAVLYDVTSLYPGSSTNALSTEVWHQLPVDMLRTTDIPLNLVGNAVNQYAANTSGPFAGDANTTVNGLTLPLAGHHYFDATLVPTFNLYKTGEMLVSAKLDGIKAPTGADPGLLRTGAVDWLELGDKGLGTSVGLTQVYRVSTAGGSPVRCSSVGETFSVPYAAMYWFYAK</sequence>
<reference evidence="2 3" key="1">
    <citation type="submission" date="2016-07" db="EMBL/GenBank/DDBJ databases">
        <title>Pervasive Adenine N6-methylation of Active Genes in Fungi.</title>
        <authorList>
            <consortium name="DOE Joint Genome Institute"/>
            <person name="Mondo S.J."/>
            <person name="Dannebaum R.O."/>
            <person name="Kuo R.C."/>
            <person name="Labutti K."/>
            <person name="Haridas S."/>
            <person name="Kuo A."/>
            <person name="Salamov A."/>
            <person name="Ahrendt S.R."/>
            <person name="Lipzen A."/>
            <person name="Sullivan W."/>
            <person name="Andreopoulos W.B."/>
            <person name="Clum A."/>
            <person name="Lindquist E."/>
            <person name="Daum C."/>
            <person name="Ramamoorthy G.K."/>
            <person name="Gryganskyi A."/>
            <person name="Culley D."/>
            <person name="Magnuson J.K."/>
            <person name="James T.Y."/>
            <person name="O'Malley M.A."/>
            <person name="Stajich J.E."/>
            <person name="Spatafora J.W."/>
            <person name="Visel A."/>
            <person name="Grigoriev I.V."/>
        </authorList>
    </citation>
    <scope>NUCLEOTIDE SEQUENCE [LARGE SCALE GENOMIC DNA]</scope>
    <source>
        <strain evidence="2 3">CBS 129021</strain>
    </source>
</reference>
<dbReference type="EMBL" id="MCFJ01000003">
    <property type="protein sequence ID" value="ORY69107.1"/>
    <property type="molecule type" value="Genomic_DNA"/>
</dbReference>
<dbReference type="PANTHER" id="PTHR35567:SF3">
    <property type="entry name" value="MALATE DEHYDROGENASE"/>
    <property type="match status" value="1"/>
</dbReference>
<dbReference type="PANTHER" id="PTHR35567">
    <property type="entry name" value="MALATE DEHYDROGENASE (AFU_ORTHOLOGUE AFUA_2G13800)"/>
    <property type="match status" value="1"/>
</dbReference>
<feature type="signal peptide" evidence="1">
    <location>
        <begin position="1"/>
        <end position="18"/>
    </location>
</feature>
<dbReference type="OrthoDB" id="1859733at2759"/>
<evidence type="ECO:0000313" key="2">
    <source>
        <dbReference type="EMBL" id="ORY69107.1"/>
    </source>
</evidence>
<dbReference type="GeneID" id="63779736"/>
<protein>
    <submittedName>
        <fullName evidence="2">Malate dehydrogenase</fullName>
    </submittedName>
</protein>
<dbReference type="InterPro" id="IPR021851">
    <property type="entry name" value="DUF3455"/>
</dbReference>
<evidence type="ECO:0000256" key="1">
    <source>
        <dbReference type="SAM" id="SignalP"/>
    </source>
</evidence>
<dbReference type="RefSeq" id="XP_040719394.1">
    <property type="nucleotide sequence ID" value="XM_040863524.1"/>
</dbReference>
<dbReference type="AlphaFoldDB" id="A0A1Y2ECH3"/>
<dbReference type="InParanoid" id="A0A1Y2ECH3"/>
<feature type="chain" id="PRO_5012982852" evidence="1">
    <location>
        <begin position="19"/>
        <end position="250"/>
    </location>
</feature>
<gene>
    <name evidence="2" type="ORF">BCR38DRAFT_482577</name>
</gene>
<keyword evidence="1" id="KW-0732">Signal</keyword>